<proteinExistence type="predicted"/>
<dbReference type="AlphaFoldDB" id="A0A226WYR1"/>
<evidence type="ECO:0000313" key="1">
    <source>
        <dbReference type="EMBL" id="OXC75917.1"/>
    </source>
</evidence>
<evidence type="ECO:0000313" key="2">
    <source>
        <dbReference type="Proteomes" id="UP000214720"/>
    </source>
</evidence>
<gene>
    <name evidence="1" type="ORF">BSU04_24685</name>
</gene>
<protein>
    <submittedName>
        <fullName evidence="1">Uncharacterized protein</fullName>
    </submittedName>
</protein>
<dbReference type="Proteomes" id="UP000214720">
    <property type="component" value="Unassembled WGS sequence"/>
</dbReference>
<accession>A0A226WYR1</accession>
<reference evidence="2" key="1">
    <citation type="submission" date="2017-01" db="EMBL/GenBank/DDBJ databases">
        <title>Genome Analysis of Deinococcus marmoris KOPRI26562.</title>
        <authorList>
            <person name="Kim J.H."/>
            <person name="Oh H.-M."/>
        </authorList>
    </citation>
    <scope>NUCLEOTIDE SEQUENCE [LARGE SCALE GENOMIC DNA]</scope>
    <source>
        <strain evidence="2">PAMC 26633</strain>
    </source>
</reference>
<name>A0A226WYR1_CABSO</name>
<comment type="caution">
    <text evidence="1">The sequence shown here is derived from an EMBL/GenBank/DDBJ whole genome shotgun (WGS) entry which is preliminary data.</text>
</comment>
<dbReference type="EMBL" id="MTHB01000159">
    <property type="protein sequence ID" value="OXC75917.1"/>
    <property type="molecule type" value="Genomic_DNA"/>
</dbReference>
<organism evidence="1 2">
    <name type="scientific">Caballeronia sordidicola</name>
    <name type="common">Burkholderia sordidicola</name>
    <dbReference type="NCBI Taxonomy" id="196367"/>
    <lineage>
        <taxon>Bacteria</taxon>
        <taxon>Pseudomonadati</taxon>
        <taxon>Pseudomonadota</taxon>
        <taxon>Betaproteobacteria</taxon>
        <taxon>Burkholderiales</taxon>
        <taxon>Burkholderiaceae</taxon>
        <taxon>Caballeronia</taxon>
    </lineage>
</organism>
<sequence length="39" mass="4152">MSFSLVIVKSRPTSTPTALPEASRVCVHVEDGKLIITPA</sequence>